<evidence type="ECO:0000256" key="5">
    <source>
        <dbReference type="ARBA" id="ARBA00022723"/>
    </source>
</evidence>
<dbReference type="InterPro" id="IPR029063">
    <property type="entry name" value="SAM-dependent_MTases_sf"/>
</dbReference>
<dbReference type="OrthoDB" id="9808002at2"/>
<evidence type="ECO:0000256" key="3">
    <source>
        <dbReference type="ARBA" id="ARBA00006490"/>
    </source>
</evidence>
<evidence type="ECO:0000256" key="6">
    <source>
        <dbReference type="ARBA" id="ARBA00022898"/>
    </source>
</evidence>
<evidence type="ECO:0000256" key="8">
    <source>
        <dbReference type="ARBA" id="ARBA00023014"/>
    </source>
</evidence>
<dbReference type="AlphaFoldDB" id="A0A2V4C404"/>
<reference evidence="12 13" key="1">
    <citation type="submission" date="2018-05" db="EMBL/GenBank/DDBJ databases">
        <title>Flavobacterium sp. strain IMCC34759, incomplete genome.</title>
        <authorList>
            <person name="Joung Y."/>
            <person name="Cho J."/>
        </authorList>
    </citation>
    <scope>NUCLEOTIDE SEQUENCE [LARGE SCALE GENOMIC DNA]</scope>
    <source>
        <strain evidence="12 13">IMCC34759</strain>
    </source>
</reference>
<evidence type="ECO:0000259" key="10">
    <source>
        <dbReference type="Pfam" id="PF00266"/>
    </source>
</evidence>
<comment type="caution">
    <text evidence="12">The sequence shown here is derived from an EMBL/GenBank/DDBJ whole genome shotgun (WGS) entry which is preliminary data.</text>
</comment>
<dbReference type="PANTHER" id="PTHR11601">
    <property type="entry name" value="CYSTEINE DESULFURYLASE FAMILY MEMBER"/>
    <property type="match status" value="1"/>
</dbReference>
<keyword evidence="7" id="KW-0408">Iron</keyword>
<evidence type="ECO:0000256" key="4">
    <source>
        <dbReference type="ARBA" id="ARBA00012239"/>
    </source>
</evidence>
<dbReference type="Gene3D" id="3.40.50.150">
    <property type="entry name" value="Vaccinia Virus protein VP39"/>
    <property type="match status" value="1"/>
</dbReference>
<dbReference type="Gene3D" id="3.40.640.10">
    <property type="entry name" value="Type I PLP-dependent aspartate aminotransferase-like (Major domain)"/>
    <property type="match status" value="1"/>
</dbReference>
<dbReference type="GO" id="GO:0046872">
    <property type="term" value="F:metal ion binding"/>
    <property type="evidence" value="ECO:0007669"/>
    <property type="project" value="UniProtKB-KW"/>
</dbReference>
<dbReference type="SUPFAM" id="SSF53383">
    <property type="entry name" value="PLP-dependent transferases"/>
    <property type="match status" value="1"/>
</dbReference>
<accession>A0A2V4C404</accession>
<keyword evidence="6" id="KW-0663">Pyridoxal phosphate</keyword>
<dbReference type="InterPro" id="IPR000192">
    <property type="entry name" value="Aminotrans_V_dom"/>
</dbReference>
<dbReference type="EMBL" id="QJHK01000007">
    <property type="protein sequence ID" value="PXY40924.1"/>
    <property type="molecule type" value="Genomic_DNA"/>
</dbReference>
<dbReference type="InterPro" id="IPR013217">
    <property type="entry name" value="Methyltransf_12"/>
</dbReference>
<comment type="function">
    <text evidence="2">Catalyzes the removal of elemental sulfur atoms from cysteine to produce alanine. Seems to participate in the biosynthesis of the nitrogenase metalloclusters by providing the inorganic sulfur required for the Fe-S core formation.</text>
</comment>
<proteinExistence type="inferred from homology"/>
<comment type="similarity">
    <text evidence="3">Belongs to the class-V pyridoxal-phosphate-dependent aminotransferase family. NifS/IscS subfamily.</text>
</comment>
<feature type="domain" description="Aminotransferase class V" evidence="10">
    <location>
        <begin position="4"/>
        <end position="364"/>
    </location>
</feature>
<dbReference type="FunFam" id="3.40.640.10:FF:000084">
    <property type="entry name" value="IscS-like cysteine desulfurase"/>
    <property type="match status" value="1"/>
</dbReference>
<name>A0A2V4C404_9FLAO</name>
<dbReference type="InterPro" id="IPR015422">
    <property type="entry name" value="PyrdxlP-dep_Trfase_small"/>
</dbReference>
<evidence type="ECO:0000313" key="13">
    <source>
        <dbReference type="Proteomes" id="UP000247903"/>
    </source>
</evidence>
<keyword evidence="5" id="KW-0479">Metal-binding</keyword>
<gene>
    <name evidence="12" type="ORF">DMB65_10130</name>
</gene>
<protein>
    <recommendedName>
        <fullName evidence="4">cysteine desulfurase</fullName>
        <ecNumber evidence="4">2.8.1.7</ecNumber>
    </recommendedName>
</protein>
<evidence type="ECO:0000256" key="2">
    <source>
        <dbReference type="ARBA" id="ARBA00003120"/>
    </source>
</evidence>
<dbReference type="InterPro" id="IPR015424">
    <property type="entry name" value="PyrdxlP-dep_Trfase"/>
</dbReference>
<evidence type="ECO:0000256" key="1">
    <source>
        <dbReference type="ARBA" id="ARBA00001933"/>
    </source>
</evidence>
<evidence type="ECO:0000256" key="7">
    <source>
        <dbReference type="ARBA" id="ARBA00023004"/>
    </source>
</evidence>
<dbReference type="Pfam" id="PF00266">
    <property type="entry name" value="Aminotran_5"/>
    <property type="match status" value="1"/>
</dbReference>
<dbReference type="EC" id="2.8.1.7" evidence="4"/>
<evidence type="ECO:0000256" key="9">
    <source>
        <dbReference type="ARBA" id="ARBA00050776"/>
    </source>
</evidence>
<dbReference type="Pfam" id="PF08242">
    <property type="entry name" value="Methyltransf_12"/>
    <property type="match status" value="1"/>
</dbReference>
<keyword evidence="8" id="KW-0411">Iron-sulfur</keyword>
<comment type="cofactor">
    <cofactor evidence="1">
        <name>pyridoxal 5'-phosphate</name>
        <dbReference type="ChEBI" id="CHEBI:597326"/>
    </cofactor>
</comment>
<keyword evidence="13" id="KW-1185">Reference proteome</keyword>
<dbReference type="GO" id="GO:0031071">
    <property type="term" value="F:cysteine desulfurase activity"/>
    <property type="evidence" value="ECO:0007669"/>
    <property type="project" value="UniProtKB-EC"/>
</dbReference>
<evidence type="ECO:0000313" key="12">
    <source>
        <dbReference type="EMBL" id="PXY40924.1"/>
    </source>
</evidence>
<dbReference type="SUPFAM" id="SSF53335">
    <property type="entry name" value="S-adenosyl-L-methionine-dependent methyltransferases"/>
    <property type="match status" value="1"/>
</dbReference>
<dbReference type="InterPro" id="IPR015421">
    <property type="entry name" value="PyrdxlP-dep_Trfase_major"/>
</dbReference>
<comment type="catalytic activity">
    <reaction evidence="9">
        <text>(sulfur carrier)-H + L-cysteine = (sulfur carrier)-SH + L-alanine</text>
        <dbReference type="Rhea" id="RHEA:43892"/>
        <dbReference type="Rhea" id="RHEA-COMP:14737"/>
        <dbReference type="Rhea" id="RHEA-COMP:14739"/>
        <dbReference type="ChEBI" id="CHEBI:29917"/>
        <dbReference type="ChEBI" id="CHEBI:35235"/>
        <dbReference type="ChEBI" id="CHEBI:57972"/>
        <dbReference type="ChEBI" id="CHEBI:64428"/>
        <dbReference type="EC" id="2.8.1.7"/>
    </reaction>
</comment>
<dbReference type="Proteomes" id="UP000247903">
    <property type="component" value="Unassembled WGS sequence"/>
</dbReference>
<evidence type="ECO:0000259" key="11">
    <source>
        <dbReference type="Pfam" id="PF08242"/>
    </source>
</evidence>
<dbReference type="PANTHER" id="PTHR11601:SF34">
    <property type="entry name" value="CYSTEINE DESULFURASE"/>
    <property type="match status" value="1"/>
</dbReference>
<sequence>MFMIYLDYNATTPIDPEVLAEMMPYFKHEFGNPSSSHLLGRNSKKAIIEAREKIGTALGAESFKIVFTGSGSEANNMALKGVVHAQRSKGNHIIISAIEHPAIQIPINFLQQNNCEVTIVPVDQYGIVCPKDIENAITDKTVLISVMLANNEIGTIQPVKEIVAIARKRNILVHTDAAQAVGKMHINVSDLGVDLMTVVGHKFYAPKGIGALLIGEGIKIESLIHGAGHENGFRAGTENTPYIVGLAKALELSSSRIDQYHSKNIELRDRLQNIIFSRYPKAVLNGHIEKRLCNTLNISFPGIDSALLKDFIQDKIACSTGSACHEGKPDSSNVLLQLGRSKDIASSAIRLSLGWETTVEDIEAAGTVILKALKKIEKFDNNSKIKEMDKKKHWENIYQTKELTEVSWYQEVPQTSLDLLKKYNISYDAKIIDIGGGDSYFVDHMLKLGYRDITVLDISEHAVSRAKTRLGKDADKVNWIICDASEFKPVFKYDFWHDRAAFHFLTQQDDISAYLQAAKQGINENGTLAIGTFSESGPTKCSGIEIKQYSEISLEEQFSSDFKMIESFTVDHKTPFNSVQNFVFCIFERA</sequence>
<feature type="domain" description="Methyltransferase type 12" evidence="11">
    <location>
        <begin position="432"/>
        <end position="528"/>
    </location>
</feature>
<dbReference type="CDD" id="cd02440">
    <property type="entry name" value="AdoMet_MTases"/>
    <property type="match status" value="1"/>
</dbReference>
<organism evidence="12 13">
    <name type="scientific">Flavobacterium cheongpyeongense</name>
    <dbReference type="NCBI Taxonomy" id="2212651"/>
    <lineage>
        <taxon>Bacteria</taxon>
        <taxon>Pseudomonadati</taxon>
        <taxon>Bacteroidota</taxon>
        <taxon>Flavobacteriia</taxon>
        <taxon>Flavobacteriales</taxon>
        <taxon>Flavobacteriaceae</taxon>
        <taxon>Flavobacterium</taxon>
    </lineage>
</organism>
<dbReference type="GO" id="GO:0051536">
    <property type="term" value="F:iron-sulfur cluster binding"/>
    <property type="evidence" value="ECO:0007669"/>
    <property type="project" value="UniProtKB-KW"/>
</dbReference>
<dbReference type="Gene3D" id="3.90.1150.10">
    <property type="entry name" value="Aspartate Aminotransferase, domain 1"/>
    <property type="match status" value="1"/>
</dbReference>